<feature type="transmembrane region" description="Helical" evidence="1">
    <location>
        <begin position="81"/>
        <end position="98"/>
    </location>
</feature>
<dbReference type="SUPFAM" id="SSF103473">
    <property type="entry name" value="MFS general substrate transporter"/>
    <property type="match status" value="1"/>
</dbReference>
<reference evidence="2 3" key="1">
    <citation type="submission" date="2007-04" db="EMBL/GenBank/DDBJ databases">
        <title>Complete sequence of plasmid pNL2 of Novosphingobium aromaticivorans DSM 12444.</title>
        <authorList>
            <consortium name="US DOE Joint Genome Institute"/>
            <person name="Copeland A."/>
            <person name="Lucas S."/>
            <person name="Lapidus A."/>
            <person name="Barry K."/>
            <person name="Detter J.C."/>
            <person name="Glavina del Rio T."/>
            <person name="Hammon N."/>
            <person name="Israni S."/>
            <person name="Dalin E."/>
            <person name="Tice H."/>
            <person name="Pitluck S."/>
            <person name="Chertkov O."/>
            <person name="Han C."/>
            <person name="Thomson S."/>
            <person name="Schmutz J."/>
            <person name="Larimer F."/>
            <person name="Land M."/>
            <person name="Kyrpides N."/>
            <person name="Ivanova N."/>
            <person name="Fredrickson J."/>
            <person name="Romine M.F."/>
            <person name="Richardson P."/>
        </authorList>
    </citation>
    <scope>NUCLEOTIDE SEQUENCE [LARGE SCALE GENOMIC DNA]</scope>
    <source>
        <strain evidence="3">ATCC 700278 / DSM 12444 / CCUG 56034 / CIP 105152 / NBRC 16084 / F199</strain>
        <plasmid evidence="2 3">pNL2</plasmid>
    </source>
</reference>
<dbReference type="AlphaFoldDB" id="A4XEK5"/>
<evidence type="ECO:0000313" key="3">
    <source>
        <dbReference type="Proteomes" id="UP000009134"/>
    </source>
</evidence>
<evidence type="ECO:0000313" key="2">
    <source>
        <dbReference type="EMBL" id="ABP64366.1"/>
    </source>
</evidence>
<gene>
    <name evidence="2" type="ordered locus">Saro_3506</name>
</gene>
<dbReference type="InterPro" id="IPR036259">
    <property type="entry name" value="MFS_trans_sf"/>
</dbReference>
<dbReference type="eggNOG" id="COG2814">
    <property type="taxonomic scope" value="Bacteria"/>
</dbReference>
<dbReference type="Gene3D" id="1.20.1250.20">
    <property type="entry name" value="MFS general substrate transporter like domains"/>
    <property type="match status" value="1"/>
</dbReference>
<feature type="transmembrane region" description="Helical" evidence="1">
    <location>
        <begin position="236"/>
        <end position="259"/>
    </location>
</feature>
<sequence>MTGQGQSPAASGPVWPPFVLLGIGAGCISALQPLLLDLLRQSDKLDVAAMGLAATAEAAGMAIATTLAALRLPLAGLRTKAVLALAAMVLANAGTVFAGAEAVVVLRFVNGAGSGILLWLLVGMLSRSDAPARIFAIYVTAQSVLALALSQAIAALVAPAFGHAGAYGLLVLLNLAMLVAVPRLADGFAGADAGSMGLPGPRALLVLLAMAAFLAGIMGLWVYLLPLLAASGHDAATAGMAVPVGIAGQIAGGLLAVFLASRLGAVTAWVCGIVLALAAIVLLVGAAGTLPMLLGAGLFGLVWIFVPPFQMPAVLGVDPTGRGAMLVGTAQLSGTVIGPLAAAPLVARLGVSAVSGLAAAWLALSLLMLMAARFGHRTFERTSS</sequence>
<feature type="transmembrane region" description="Helical" evidence="1">
    <location>
        <begin position="164"/>
        <end position="182"/>
    </location>
</feature>
<feature type="transmembrane region" description="Helical" evidence="1">
    <location>
        <begin position="203"/>
        <end position="224"/>
    </location>
</feature>
<geneLocation type="plasmid" evidence="2 3">
    <name>pNL2</name>
</geneLocation>
<dbReference type="Proteomes" id="UP000009134">
    <property type="component" value="Plasmid pNL2"/>
</dbReference>
<feature type="transmembrane region" description="Helical" evidence="1">
    <location>
        <begin position="266"/>
        <end position="287"/>
    </location>
</feature>
<feature type="transmembrane region" description="Helical" evidence="1">
    <location>
        <begin position="104"/>
        <end position="122"/>
    </location>
</feature>
<name>A4XEK5_NOVAD</name>
<evidence type="ECO:0008006" key="4">
    <source>
        <dbReference type="Google" id="ProtNLM"/>
    </source>
</evidence>
<feature type="transmembrane region" description="Helical" evidence="1">
    <location>
        <begin position="47"/>
        <end position="69"/>
    </location>
</feature>
<keyword evidence="1" id="KW-0812">Transmembrane</keyword>
<proteinExistence type="predicted"/>
<protein>
    <recommendedName>
        <fullName evidence="4">Major facilitator superfamily MFS_1</fullName>
    </recommendedName>
</protein>
<evidence type="ECO:0000256" key="1">
    <source>
        <dbReference type="SAM" id="Phobius"/>
    </source>
</evidence>
<keyword evidence="2" id="KW-0614">Plasmid</keyword>
<keyword evidence="1" id="KW-0472">Membrane</keyword>
<keyword evidence="3" id="KW-1185">Reference proteome</keyword>
<feature type="transmembrane region" description="Helical" evidence="1">
    <location>
        <begin position="293"/>
        <end position="317"/>
    </location>
</feature>
<feature type="transmembrane region" description="Helical" evidence="1">
    <location>
        <begin position="12"/>
        <end position="35"/>
    </location>
</feature>
<dbReference type="EMBL" id="CP000677">
    <property type="protein sequence ID" value="ABP64366.1"/>
    <property type="molecule type" value="Genomic_DNA"/>
</dbReference>
<organism evidence="2 3">
    <name type="scientific">Novosphingobium aromaticivorans (strain ATCC 700278 / DSM 12444 / CCUG 56034 / CIP 105152 / NBRC 16084 / F199)</name>
    <dbReference type="NCBI Taxonomy" id="279238"/>
    <lineage>
        <taxon>Bacteria</taxon>
        <taxon>Pseudomonadati</taxon>
        <taxon>Pseudomonadota</taxon>
        <taxon>Alphaproteobacteria</taxon>
        <taxon>Sphingomonadales</taxon>
        <taxon>Sphingomonadaceae</taxon>
        <taxon>Novosphingobium</taxon>
    </lineage>
</organism>
<feature type="transmembrane region" description="Helical" evidence="1">
    <location>
        <begin position="353"/>
        <end position="372"/>
    </location>
</feature>
<feature type="transmembrane region" description="Helical" evidence="1">
    <location>
        <begin position="324"/>
        <end position="347"/>
    </location>
</feature>
<keyword evidence="1" id="KW-1133">Transmembrane helix</keyword>
<dbReference type="RefSeq" id="WP_011906753.1">
    <property type="nucleotide sequence ID" value="NC_009427.1"/>
</dbReference>
<feature type="transmembrane region" description="Helical" evidence="1">
    <location>
        <begin position="134"/>
        <end position="158"/>
    </location>
</feature>
<dbReference type="HOGENOM" id="CLU_055772_0_0_5"/>
<accession>A4XEK5</accession>
<dbReference type="KEGG" id="nar:Saro_3506"/>